<dbReference type="Proteomes" id="UP001254848">
    <property type="component" value="Unassembled WGS sequence"/>
</dbReference>
<protein>
    <submittedName>
        <fullName evidence="1">Uncharacterized protein</fullName>
    </submittedName>
</protein>
<keyword evidence="2" id="KW-1185">Reference proteome</keyword>
<evidence type="ECO:0000313" key="1">
    <source>
        <dbReference type="EMBL" id="MDT8899650.1"/>
    </source>
</evidence>
<gene>
    <name evidence="1" type="ORF">Q4T40_00120</name>
</gene>
<sequence>MSKKITVAILFAMLLSVPFGLSYFAGKDAVSGMSANKAVAFYHNTSPDCNDHV</sequence>
<reference evidence="1 2" key="1">
    <citation type="submission" date="2023-07" db="EMBL/GenBank/DDBJ databases">
        <title>The novel representative of Negativicutes class, Anaeroselena agilis gen. nov. sp. nov.</title>
        <authorList>
            <person name="Prokofeva M.I."/>
            <person name="Elcheninov A.G."/>
            <person name="Klyukina A."/>
            <person name="Kublanov I.V."/>
            <person name="Frolov E.N."/>
            <person name="Podosokorskaya O.A."/>
        </authorList>
    </citation>
    <scope>NUCLEOTIDE SEQUENCE [LARGE SCALE GENOMIC DNA]</scope>
    <source>
        <strain evidence="1 2">4137-cl</strain>
    </source>
</reference>
<dbReference type="EMBL" id="JAUOZS010000001">
    <property type="protein sequence ID" value="MDT8899650.1"/>
    <property type="molecule type" value="Genomic_DNA"/>
</dbReference>
<comment type="caution">
    <text evidence="1">The sequence shown here is derived from an EMBL/GenBank/DDBJ whole genome shotgun (WGS) entry which is preliminary data.</text>
</comment>
<organism evidence="1 2">
    <name type="scientific">Anaeroselena agilis</name>
    <dbReference type="NCBI Taxonomy" id="3063788"/>
    <lineage>
        <taxon>Bacteria</taxon>
        <taxon>Bacillati</taxon>
        <taxon>Bacillota</taxon>
        <taxon>Negativicutes</taxon>
        <taxon>Acetonemataceae</taxon>
        <taxon>Anaeroselena</taxon>
    </lineage>
</organism>
<accession>A0ABU3NTB8</accession>
<evidence type="ECO:0000313" key="2">
    <source>
        <dbReference type="Proteomes" id="UP001254848"/>
    </source>
</evidence>
<dbReference type="RefSeq" id="WP_413778221.1">
    <property type="nucleotide sequence ID" value="NZ_JAUOZS010000001.1"/>
</dbReference>
<proteinExistence type="predicted"/>
<name>A0ABU3NTB8_9FIRM</name>